<evidence type="ECO:0000313" key="2">
    <source>
        <dbReference type="EMBL" id="NJP49558.1"/>
    </source>
</evidence>
<evidence type="ECO:0008006" key="4">
    <source>
        <dbReference type="Google" id="ProtNLM"/>
    </source>
</evidence>
<evidence type="ECO:0000256" key="1">
    <source>
        <dbReference type="SAM" id="MobiDB-lite"/>
    </source>
</evidence>
<organism evidence="2 3">
    <name type="scientific">Streptomyces composti</name>
    <dbReference type="NCBI Taxonomy" id="2720025"/>
    <lineage>
        <taxon>Bacteria</taxon>
        <taxon>Bacillati</taxon>
        <taxon>Actinomycetota</taxon>
        <taxon>Actinomycetes</taxon>
        <taxon>Kitasatosporales</taxon>
        <taxon>Streptomycetaceae</taxon>
        <taxon>Streptomyces</taxon>
    </lineage>
</organism>
<dbReference type="EMBL" id="JAATEM010000005">
    <property type="protein sequence ID" value="NJP49558.1"/>
    <property type="molecule type" value="Genomic_DNA"/>
</dbReference>
<sequence>MSWRVANSLETLRRQLDTRFPARSRSADGSIGDATHQRRGSASDHNPWFGPGIVTARDFTHDPAHGLDIGLVAGQLLDSRDPRIKYVIANRRIGTNRSWRWEPYGGPNPHEAHFHLSVVADARCDEAHDWVLPVLGETPDGGGGGAAEKGTSFVTWGTRVNVRAEPRLDAAVVAVLAGPTRVTVQCQSRGDTVSTAGHVNDAWSFVPELGGYVSNIFIDHPAAWLPGVGEC</sequence>
<dbReference type="RefSeq" id="WP_167991640.1">
    <property type="nucleotide sequence ID" value="NZ_JAATEM010000005.1"/>
</dbReference>
<proteinExistence type="predicted"/>
<protein>
    <recommendedName>
        <fullName evidence="4">SH3 domain-containing protein</fullName>
    </recommendedName>
</protein>
<name>A0ABX1A6R7_9ACTN</name>
<comment type="caution">
    <text evidence="2">The sequence shown here is derived from an EMBL/GenBank/DDBJ whole genome shotgun (WGS) entry which is preliminary data.</text>
</comment>
<evidence type="ECO:0000313" key="3">
    <source>
        <dbReference type="Proteomes" id="UP000730591"/>
    </source>
</evidence>
<feature type="region of interest" description="Disordered" evidence="1">
    <location>
        <begin position="20"/>
        <end position="47"/>
    </location>
</feature>
<keyword evidence="3" id="KW-1185">Reference proteome</keyword>
<dbReference type="Proteomes" id="UP000730591">
    <property type="component" value="Unassembled WGS sequence"/>
</dbReference>
<accession>A0ABX1A6R7</accession>
<gene>
    <name evidence="2" type="ORF">HCJ93_05580</name>
</gene>
<reference evidence="2 3" key="1">
    <citation type="submission" date="2020-03" db="EMBL/GenBank/DDBJ databases">
        <title>WGS of actinomycetes isolated from Thailand.</title>
        <authorList>
            <person name="Thawai C."/>
        </authorList>
    </citation>
    <scope>NUCLEOTIDE SEQUENCE [LARGE SCALE GENOMIC DNA]</scope>
    <source>
        <strain evidence="2 3">SBST2-5</strain>
    </source>
</reference>